<dbReference type="Pfam" id="PF00628">
    <property type="entry name" value="PHD"/>
    <property type="match status" value="2"/>
</dbReference>
<dbReference type="PROSITE" id="PS50014">
    <property type="entry name" value="BROMODOMAIN_2"/>
    <property type="match status" value="1"/>
</dbReference>
<dbReference type="GO" id="GO:0006357">
    <property type="term" value="P:regulation of transcription by RNA polymerase II"/>
    <property type="evidence" value="ECO:0007669"/>
    <property type="project" value="InterPro"/>
</dbReference>
<keyword evidence="2" id="KW-0863">Zinc-finger</keyword>
<feature type="compositionally biased region" description="Polar residues" evidence="5">
    <location>
        <begin position="731"/>
        <end position="741"/>
    </location>
</feature>
<dbReference type="CDD" id="cd05509">
    <property type="entry name" value="Bromo_gcn5_like"/>
    <property type="match status" value="1"/>
</dbReference>
<evidence type="ECO:0000256" key="1">
    <source>
        <dbReference type="ARBA" id="ARBA00022723"/>
    </source>
</evidence>
<feature type="region of interest" description="Disordered" evidence="5">
    <location>
        <begin position="1445"/>
        <end position="1464"/>
    </location>
</feature>
<dbReference type="PRINTS" id="PR00503">
    <property type="entry name" value="BROMODOMAIN"/>
</dbReference>
<dbReference type="CDD" id="cd15560">
    <property type="entry name" value="PHD2_3_BPTF"/>
    <property type="match status" value="2"/>
</dbReference>
<feature type="compositionally biased region" description="Polar residues" evidence="5">
    <location>
        <begin position="659"/>
        <end position="672"/>
    </location>
</feature>
<keyword evidence="3" id="KW-0862">Zinc</keyword>
<name>A0A7D9ELB9_PARCT</name>
<feature type="compositionally biased region" description="Low complexity" evidence="5">
    <location>
        <begin position="961"/>
        <end position="984"/>
    </location>
</feature>
<feature type="region of interest" description="Disordered" evidence="5">
    <location>
        <begin position="887"/>
        <end position="906"/>
    </location>
</feature>
<dbReference type="PANTHER" id="PTHR45975">
    <property type="entry name" value="NUCLEOSOME-REMODELING FACTOR SUBUNIT BPTF"/>
    <property type="match status" value="1"/>
</dbReference>
<evidence type="ECO:0000313" key="7">
    <source>
        <dbReference type="Proteomes" id="UP001152795"/>
    </source>
</evidence>
<keyword evidence="4" id="KW-0103">Bromodomain</keyword>
<dbReference type="SMART" id="SM00297">
    <property type="entry name" value="BROMO"/>
    <property type="match status" value="1"/>
</dbReference>
<dbReference type="GO" id="GO:0000978">
    <property type="term" value="F:RNA polymerase II cis-regulatory region sequence-specific DNA binding"/>
    <property type="evidence" value="ECO:0007669"/>
    <property type="project" value="TreeGrafter"/>
</dbReference>
<evidence type="ECO:0000256" key="2">
    <source>
        <dbReference type="ARBA" id="ARBA00022771"/>
    </source>
</evidence>
<dbReference type="InterPro" id="IPR011011">
    <property type="entry name" value="Znf_FYVE_PHD"/>
</dbReference>
<dbReference type="InterPro" id="IPR019787">
    <property type="entry name" value="Znf_PHD-finger"/>
</dbReference>
<accession>A0A7D9ELB9</accession>
<protein>
    <submittedName>
        <fullName evidence="6">Nucleosome-remodeling factor subunit BPTF-like</fullName>
    </submittedName>
</protein>
<feature type="region of interest" description="Disordered" evidence="5">
    <location>
        <begin position="956"/>
        <end position="994"/>
    </location>
</feature>
<organism evidence="6 7">
    <name type="scientific">Paramuricea clavata</name>
    <name type="common">Red gorgonian</name>
    <name type="synonym">Violescent sea-whip</name>
    <dbReference type="NCBI Taxonomy" id="317549"/>
    <lineage>
        <taxon>Eukaryota</taxon>
        <taxon>Metazoa</taxon>
        <taxon>Cnidaria</taxon>
        <taxon>Anthozoa</taxon>
        <taxon>Octocorallia</taxon>
        <taxon>Malacalcyonacea</taxon>
        <taxon>Plexauridae</taxon>
        <taxon>Paramuricea</taxon>
    </lineage>
</organism>
<dbReference type="InterPro" id="IPR001965">
    <property type="entry name" value="Znf_PHD"/>
</dbReference>
<dbReference type="FunFam" id="3.30.40.10:FF:000048">
    <property type="entry name" value="nucleosome-remodeling factor subunit BPTF isoform X1"/>
    <property type="match status" value="1"/>
</dbReference>
<dbReference type="InterPro" id="IPR013083">
    <property type="entry name" value="Znf_RING/FYVE/PHD"/>
</dbReference>
<dbReference type="Pfam" id="PF00439">
    <property type="entry name" value="Bromodomain"/>
    <property type="match status" value="1"/>
</dbReference>
<feature type="compositionally biased region" description="Low complexity" evidence="5">
    <location>
        <begin position="542"/>
        <end position="557"/>
    </location>
</feature>
<dbReference type="EMBL" id="CACRXK020007048">
    <property type="protein sequence ID" value="CAB4011155.1"/>
    <property type="molecule type" value="Genomic_DNA"/>
</dbReference>
<proteinExistence type="predicted"/>
<dbReference type="Gene3D" id="1.20.920.10">
    <property type="entry name" value="Bromodomain-like"/>
    <property type="match status" value="1"/>
</dbReference>
<keyword evidence="7" id="KW-1185">Reference proteome</keyword>
<dbReference type="InterPro" id="IPR038028">
    <property type="entry name" value="BPTF"/>
</dbReference>
<feature type="region of interest" description="Disordered" evidence="5">
    <location>
        <begin position="820"/>
        <end position="861"/>
    </location>
</feature>
<feature type="compositionally biased region" description="Polar residues" evidence="5">
    <location>
        <begin position="841"/>
        <end position="861"/>
    </location>
</feature>
<evidence type="ECO:0000256" key="4">
    <source>
        <dbReference type="ARBA" id="ARBA00023117"/>
    </source>
</evidence>
<evidence type="ECO:0000256" key="3">
    <source>
        <dbReference type="ARBA" id="ARBA00022833"/>
    </source>
</evidence>
<reference evidence="6" key="1">
    <citation type="submission" date="2020-04" db="EMBL/GenBank/DDBJ databases">
        <authorList>
            <person name="Alioto T."/>
            <person name="Alioto T."/>
            <person name="Gomez Garrido J."/>
        </authorList>
    </citation>
    <scope>NUCLEOTIDE SEQUENCE</scope>
    <source>
        <strain evidence="6">A484AB</strain>
    </source>
</reference>
<feature type="region of interest" description="Disordered" evidence="5">
    <location>
        <begin position="656"/>
        <end position="691"/>
    </location>
</feature>
<dbReference type="InterPro" id="IPR018359">
    <property type="entry name" value="Bromodomain_CS"/>
</dbReference>
<dbReference type="SUPFAM" id="SSF57903">
    <property type="entry name" value="FYVE/PHD zinc finger"/>
    <property type="match status" value="2"/>
</dbReference>
<dbReference type="Proteomes" id="UP001152795">
    <property type="component" value="Unassembled WGS sequence"/>
</dbReference>
<dbReference type="PANTHER" id="PTHR45975:SF2">
    <property type="entry name" value="NUCLEOSOME-REMODELING FACTOR SUBUNIT BPTF"/>
    <property type="match status" value="1"/>
</dbReference>
<feature type="compositionally biased region" description="Basic and acidic residues" evidence="5">
    <location>
        <begin position="823"/>
        <end position="839"/>
    </location>
</feature>
<dbReference type="Gene3D" id="3.30.40.10">
    <property type="entry name" value="Zinc/RING finger domain, C3HC4 (zinc finger)"/>
    <property type="match status" value="2"/>
</dbReference>
<feature type="compositionally biased region" description="Polar residues" evidence="5">
    <location>
        <begin position="985"/>
        <end position="994"/>
    </location>
</feature>
<dbReference type="OrthoDB" id="784962at2759"/>
<dbReference type="PROSITE" id="PS50016">
    <property type="entry name" value="ZF_PHD_2"/>
    <property type="match status" value="2"/>
</dbReference>
<dbReference type="SUPFAM" id="SSF47370">
    <property type="entry name" value="Bromodomain"/>
    <property type="match status" value="1"/>
</dbReference>
<dbReference type="InterPro" id="IPR001487">
    <property type="entry name" value="Bromodomain"/>
</dbReference>
<keyword evidence="1" id="KW-0479">Metal-binding</keyword>
<feature type="region of interest" description="Disordered" evidence="5">
    <location>
        <begin position="507"/>
        <end position="584"/>
    </location>
</feature>
<feature type="compositionally biased region" description="Low complexity" evidence="5">
    <location>
        <begin position="450"/>
        <end position="461"/>
    </location>
</feature>
<sequence>MHPMWPVQRSTWVKAVHMSKTAPEFASVLAFFEGFVKPVVMRGVWNDAVGHLEFFRNLTESKTPSTKKAVKEEEEVPKNVELIAHGPKYYSWLPNHQIWKHKGEEYRIYGGGGWEWVSQNRKRKLIDPITTDERAAKIKKFEKTFDQALKRKLSKKHKMALEAKKLKVSKPGEVQPSNTSQARVGTTVSTAKARGGAMVNANQIGVSTGVQAAATQVTTGKTVASKSAAQIVTTTTVAGQALGTTVGPSGQTPVLTSVTTGHLVTSTVVPSTYTLTPSTPGQTQVTTSVVTSQVVNSAGVLPVKILTTSTIPGQSPITTGTPSGQKVITTGGTTGQLACSTILRPEVSLSSIIATVPVPSSQENVSTTMAAGQPPLTNTVDTVKTITSPVTQVKPQATPATLLNQQQTPPSTLVIPLVTTTTPNCGVSEETVATSMISDLSGPSTVTTMQATSTTAQTSPKTTPPITPGGSTATLISSTLAMSSAPNILAATTNVSAAAKNVPATISSDMTMSDPSTSATTTSKLSETTSDHLPTPGDALPSTTNTSVSNLSTTASNPPATTCNMSSAATTVSPIPSTTDTTLSSTRTNVTLLNSNVLPSYCTLPPVSSTLPAMIFDEPAETPSPSVTDVPSSTIMIPVLTSQDSTINTAPSSCVADTRVSSDGPASNNCTGLSEEDTTNKELSTAKPSGDVVKNHTVNDVISTVMNGTCSGQTLCATPSCDNKAKPLDSDGNTSQSNNDIESGPLVQPGSVPGISALSVNQCGQSIDCEPGHGTEEVMDVDTVDSIPRTDKSSANVGTAKEGCVQAKLERKLESDIQVVVKDGPKEQDLSSSSDKKGETLSCSENDTNNASESDSKTTVENSVTVEKMDVDDPKNQLNGVSQVGLTTSVQSGNSDTKSTPNDDSLVSVATLSQGQDMGKDITSEINEDKPPTASNTNEPISVFSNVTIAKTQGQNTLTNTSSQVSQTTSSQSSATQDPATASQVSATTSQVSAPVTQFATTTSQKSASQISATHVLATVSQMAAKGSQVSASQVAATPLQVSASPSAATIPSSVSTVRIETTGGLALNSLTPESILKFIADELMKESDAGKALLTGVAASISTSEGKVIIKPEPATTSTAGAKPEPVKPVSMMATPGGQTSTPIRLILQTVPGHPVVPGGLPTSRIQVLKAAPQVVHTGVSQGKPLTPIAPAQRIVISNLPSGTVLGSQGQLLTKQGQVLGAQNIPGTKVIRMTIPRSKGATPVVSSAKVVTTSKPSIPTISTTPKTSVTPKVSTQTTALSKPITENFPMRHAVIKDPKVLINMNLKKWKRRCSRKSIFVLDKNMVRGLARRGGLKEVQGFHYNTKWNSLNYPPDFPRPSLMTAWKYRTQSIRTLAAAAIQTRILNASMKWDEMNIRPPRGSSNTLKTSSGTITTEITDRKFMSTDGLRVQYRVRKTIRTLSSPANVIKPPPAPTHTKSGRELRPKVQSVYSYETEPDAPLVPRIIEAWCAEEKLELWEVRQYCEKIERERALIREKQLQEEYAKKQFEMKADLVRRTQLQIQQQQQLMREKRKLQKAGKLEIKPNVTMTSPLVKFPQQPTQRVLFPRPPVNPRVSPGANEILASLQRPDFAAMQGIKKTVSVGVIPKPQPTKSLARMAAMSQRLKHTSRDTVKQAKKMKTVRRNYSLPMYPMASKYLTAESREELSRTAACRRTLDQIIEKIERNEKNEERKEMRKRFREENMVLKMARLNSQKLDSLLQKRKETLKKQIMRKRALLEKDMTQQIQGELAILRKRSCESSDGEETEYSYVPKKRVKQEGPLYCVCKTPYNDTEFYVGCDLCKNWFHGRCVGISSEDANAMNEYVCNECVQKQKTVEEEELYCICRQPYDETKFYVGCDRCQGWFHGSCVGITQTEADNIDSYICPKCKNTADNQDQRPLTEKDYESLKRIVRSLQSHKMSWPFLEPVTADEAPDYFDIIKEPMDLSKIQENMQAKSYKRLVSFVADVSRIFNNCRLYNPKDSSFYRCAEVVERFFVQKLNTFKATKR</sequence>
<comment type="caution">
    <text evidence="6">The sequence shown here is derived from an EMBL/GenBank/DDBJ whole genome shotgun (WGS) entry which is preliminary data.</text>
</comment>
<gene>
    <name evidence="6" type="ORF">PACLA_8A022532</name>
</gene>
<dbReference type="GO" id="GO:0008270">
    <property type="term" value="F:zinc ion binding"/>
    <property type="evidence" value="ECO:0007669"/>
    <property type="project" value="UniProtKB-KW"/>
</dbReference>
<evidence type="ECO:0000256" key="5">
    <source>
        <dbReference type="SAM" id="MobiDB-lite"/>
    </source>
</evidence>
<dbReference type="InterPro" id="IPR036427">
    <property type="entry name" value="Bromodomain-like_sf"/>
</dbReference>
<feature type="compositionally biased region" description="Polar residues" evidence="5">
    <location>
        <begin position="558"/>
        <end position="576"/>
    </location>
</feature>
<dbReference type="GO" id="GO:0016589">
    <property type="term" value="C:NURF complex"/>
    <property type="evidence" value="ECO:0007669"/>
    <property type="project" value="InterPro"/>
</dbReference>
<dbReference type="SMART" id="SM00249">
    <property type="entry name" value="PHD"/>
    <property type="match status" value="2"/>
</dbReference>
<dbReference type="PROSITE" id="PS00633">
    <property type="entry name" value="BROMODOMAIN_1"/>
    <property type="match status" value="1"/>
</dbReference>
<feature type="region of interest" description="Disordered" evidence="5">
    <location>
        <begin position="727"/>
        <end position="753"/>
    </location>
</feature>
<evidence type="ECO:0000313" key="6">
    <source>
        <dbReference type="EMBL" id="CAB4011155.1"/>
    </source>
</evidence>
<feature type="region of interest" description="Disordered" evidence="5">
    <location>
        <begin position="450"/>
        <end position="472"/>
    </location>
</feature>
<feature type="compositionally biased region" description="Low complexity" evidence="5">
    <location>
        <begin position="507"/>
        <end position="523"/>
    </location>
</feature>